<dbReference type="RefSeq" id="XP_050931081.1">
    <property type="nucleotide sequence ID" value="XM_051075124.1"/>
</dbReference>
<dbReference type="GO" id="GO:0004888">
    <property type="term" value="F:transmembrane signaling receptor activity"/>
    <property type="evidence" value="ECO:0007669"/>
    <property type="project" value="UniProtKB-ARBA"/>
</dbReference>
<dbReference type="Gene3D" id="2.10.50.10">
    <property type="entry name" value="Tumor Necrosis Factor Receptor, subunit A, domain 2"/>
    <property type="match status" value="3"/>
</dbReference>
<dbReference type="InterPro" id="IPR001368">
    <property type="entry name" value="TNFR/NGFR_Cys_rich_reg"/>
</dbReference>
<dbReference type="Proteomes" id="UP000314980">
    <property type="component" value="Unassembled WGS sequence"/>
</dbReference>
<proteinExistence type="predicted"/>
<reference evidence="16" key="1">
    <citation type="submission" date="2015-09" db="EMBL/GenBank/DDBJ databases">
        <authorList>
            <person name="Sai Rama Sridatta P."/>
        </authorList>
    </citation>
    <scope>NUCLEOTIDE SEQUENCE [LARGE SCALE GENOMIC DNA]</scope>
</reference>
<dbReference type="STRING" id="8187.ENSLCAP00010058824"/>
<dbReference type="PROSITE" id="PS50050">
    <property type="entry name" value="TNFR_NGFR_2"/>
    <property type="match status" value="2"/>
</dbReference>
<feature type="disulfide bond" evidence="9">
    <location>
        <begin position="136"/>
        <end position="149"/>
    </location>
</feature>
<feature type="disulfide bond" evidence="9">
    <location>
        <begin position="98"/>
        <end position="116"/>
    </location>
</feature>
<sequence length="406" mass="45755">MTSFFLVFFVFILLLLPTGAVPQSALDLKGNRTRRDVSCSASLEYLHGNICCLNCPAGTHVKSHCTSAGEKGECVECDYGTYTEHANGLNQCFMCTRCRSDQEIVRLCIHTQDTKCQCKSGRFCAPDQACEVCKKCSRCEKDEVIVRNCTSTTNTECKKIQPKSVFSSGNAAVIVPLVFAGVITVMMIILFLRKKRCRAPDSQRNLPDGVKAGQQYTTVICPTEERKNGDTRRPSHSNWQLVRSKPSAGMGDEHKALCESLNSSASNSQHSLTSLPSSAFPAPPPQASPVVPRQLNRREDEQFPKLVPLNGEESLRKCFEYFEEVEVDYHKRFFRQLGITDNVIKSKEHLLYEDKIHELLNIWMEKEGREASLNDLLKALLNLNQRRTAETVREKAIHNHHYICEC</sequence>
<dbReference type="InterPro" id="IPR011029">
    <property type="entry name" value="DEATH-like_dom_sf"/>
</dbReference>
<keyword evidence="8" id="KW-0325">Glycoprotein</keyword>
<dbReference type="GO" id="GO:0043065">
    <property type="term" value="P:positive regulation of apoptotic process"/>
    <property type="evidence" value="ECO:0007669"/>
    <property type="project" value="Ensembl"/>
</dbReference>
<feature type="disulfide bond" evidence="9">
    <location>
        <begin position="139"/>
        <end position="157"/>
    </location>
</feature>
<evidence type="ECO:0000313" key="16">
    <source>
        <dbReference type="Proteomes" id="UP000314980"/>
    </source>
</evidence>
<evidence type="ECO:0000256" key="7">
    <source>
        <dbReference type="ARBA" id="ARBA00023170"/>
    </source>
</evidence>
<evidence type="ECO:0000259" key="13">
    <source>
        <dbReference type="PROSITE" id="PS50017"/>
    </source>
</evidence>
<dbReference type="PROSITE" id="PS50017">
    <property type="entry name" value="DEATH_DOMAIN"/>
    <property type="match status" value="1"/>
</dbReference>
<dbReference type="GO" id="GO:0005886">
    <property type="term" value="C:plasma membrane"/>
    <property type="evidence" value="ECO:0007669"/>
    <property type="project" value="Ensembl"/>
</dbReference>
<keyword evidence="11" id="KW-1133">Transmembrane helix</keyword>
<dbReference type="FunFam" id="2.10.50.10:FF:000004">
    <property type="entry name" value="Tumor necrosis factor receptor superfamily member 6"/>
    <property type="match status" value="1"/>
</dbReference>
<dbReference type="InterPro" id="IPR034024">
    <property type="entry name" value="TNFRSF10_N"/>
</dbReference>
<dbReference type="Pfam" id="PF00020">
    <property type="entry name" value="TNFR_c6"/>
    <property type="match status" value="2"/>
</dbReference>
<feature type="domain" description="TNFR-Cys" evidence="14">
    <location>
        <begin position="117"/>
        <end position="157"/>
    </location>
</feature>
<feature type="disulfide bond" evidence="9">
    <location>
        <begin position="95"/>
        <end position="108"/>
    </location>
</feature>
<comment type="subcellular location">
    <subcellularLocation>
        <location evidence="1">Membrane</location>
    </subcellularLocation>
</comment>
<keyword evidence="16" id="KW-1185">Reference proteome</keyword>
<keyword evidence="5 11" id="KW-0472">Membrane</keyword>
<evidence type="ECO:0000256" key="5">
    <source>
        <dbReference type="ARBA" id="ARBA00023136"/>
    </source>
</evidence>
<evidence type="ECO:0000259" key="14">
    <source>
        <dbReference type="PROSITE" id="PS50050"/>
    </source>
</evidence>
<feature type="compositionally biased region" description="Low complexity" evidence="10">
    <location>
        <begin position="267"/>
        <end position="280"/>
    </location>
</feature>
<evidence type="ECO:0000256" key="10">
    <source>
        <dbReference type="SAM" id="MobiDB-lite"/>
    </source>
</evidence>
<dbReference type="CTD" id="373093"/>
<dbReference type="SMART" id="SM00208">
    <property type="entry name" value="TNFR"/>
    <property type="match status" value="3"/>
</dbReference>
<feature type="transmembrane region" description="Helical" evidence="11">
    <location>
        <begin position="171"/>
        <end position="192"/>
    </location>
</feature>
<evidence type="ECO:0000256" key="12">
    <source>
        <dbReference type="SAM" id="SignalP"/>
    </source>
</evidence>
<dbReference type="OrthoDB" id="8848202at2759"/>
<feature type="repeat" description="TNFR-Cys" evidence="9">
    <location>
        <begin position="117"/>
        <end position="157"/>
    </location>
</feature>
<feature type="disulfide bond" evidence="9">
    <location>
        <begin position="118"/>
        <end position="133"/>
    </location>
</feature>
<keyword evidence="2" id="KW-0053">Apoptosis</keyword>
<evidence type="ECO:0000256" key="6">
    <source>
        <dbReference type="ARBA" id="ARBA00023157"/>
    </source>
</evidence>
<dbReference type="GO" id="GO:0036462">
    <property type="term" value="P:TRAIL-activated apoptotic signaling pathway"/>
    <property type="evidence" value="ECO:0007669"/>
    <property type="project" value="TreeGrafter"/>
</dbReference>
<evidence type="ECO:0000256" key="4">
    <source>
        <dbReference type="ARBA" id="ARBA00022737"/>
    </source>
</evidence>
<dbReference type="CDD" id="cd10580">
    <property type="entry name" value="TNFRSF10"/>
    <property type="match status" value="1"/>
</dbReference>
<dbReference type="GO" id="GO:0009986">
    <property type="term" value="C:cell surface"/>
    <property type="evidence" value="ECO:0007669"/>
    <property type="project" value="TreeGrafter"/>
</dbReference>
<evidence type="ECO:0000256" key="2">
    <source>
        <dbReference type="ARBA" id="ARBA00022703"/>
    </source>
</evidence>
<gene>
    <name evidence="15 17" type="primary">hdr</name>
</gene>
<evidence type="ECO:0000313" key="15">
    <source>
        <dbReference type="Ensembl" id="ENSLCAP00010058824.1"/>
    </source>
</evidence>
<feature type="region of interest" description="Disordered" evidence="10">
    <location>
        <begin position="222"/>
        <end position="252"/>
    </location>
</feature>
<keyword evidence="4" id="KW-0677">Repeat</keyword>
<feature type="region of interest" description="Disordered" evidence="10">
    <location>
        <begin position="267"/>
        <end position="297"/>
    </location>
</feature>
<evidence type="ECO:0000313" key="17">
    <source>
        <dbReference type="RefSeq" id="XP_050931081.1"/>
    </source>
</evidence>
<dbReference type="Gene3D" id="1.10.533.10">
    <property type="entry name" value="Death Domain, Fas"/>
    <property type="match status" value="1"/>
</dbReference>
<keyword evidence="11" id="KW-0812">Transmembrane</keyword>
<dbReference type="InParanoid" id="A0A4W6G7R5"/>
<feature type="disulfide bond" evidence="9">
    <location>
        <begin position="77"/>
        <end position="92"/>
    </location>
</feature>
<reference evidence="17" key="2">
    <citation type="submission" date="2025-04" db="UniProtKB">
        <authorList>
            <consortium name="RefSeq"/>
        </authorList>
    </citation>
    <scope>IDENTIFICATION</scope>
    <source>
        <tissue evidence="17">Brain</tissue>
    </source>
</reference>
<feature type="repeat" description="TNFR-Cys" evidence="9">
    <location>
        <begin position="76"/>
        <end position="116"/>
    </location>
</feature>
<dbReference type="Proteomes" id="UP000694890">
    <property type="component" value="Linkage group LG13"/>
</dbReference>
<dbReference type="PANTHER" id="PTHR46330:SF6">
    <property type="entry name" value="HEMATOPOIETIC DEATH RECEPTOR-RELATED"/>
    <property type="match status" value="1"/>
</dbReference>
<organism evidence="15 16">
    <name type="scientific">Lates calcarifer</name>
    <name type="common">Barramundi</name>
    <name type="synonym">Holocentrus calcarifer</name>
    <dbReference type="NCBI Taxonomy" id="8187"/>
    <lineage>
        <taxon>Eukaryota</taxon>
        <taxon>Metazoa</taxon>
        <taxon>Chordata</taxon>
        <taxon>Craniata</taxon>
        <taxon>Vertebrata</taxon>
        <taxon>Euteleostomi</taxon>
        <taxon>Actinopterygii</taxon>
        <taxon>Neopterygii</taxon>
        <taxon>Teleostei</taxon>
        <taxon>Neoteleostei</taxon>
        <taxon>Acanthomorphata</taxon>
        <taxon>Carangaria</taxon>
        <taxon>Carangaria incertae sedis</taxon>
        <taxon>Centropomidae</taxon>
        <taxon>Lates</taxon>
    </lineage>
</organism>
<dbReference type="GeneTree" id="ENSGT00940000165531"/>
<dbReference type="AlphaFoldDB" id="A0A4W6G7R5"/>
<dbReference type="SUPFAM" id="SSF57586">
    <property type="entry name" value="TNF receptor-like"/>
    <property type="match status" value="2"/>
</dbReference>
<name>A0A4W6G7R5_LATCA</name>
<evidence type="ECO:0000256" key="3">
    <source>
        <dbReference type="ARBA" id="ARBA00022729"/>
    </source>
</evidence>
<accession>A0A4W6G7R5</accession>
<dbReference type="PANTHER" id="PTHR46330">
    <property type="entry name" value="TUMOR NECROSIS FACTOR RECEPTOR SUPERFAMILY MEMBER 10B"/>
    <property type="match status" value="1"/>
</dbReference>
<dbReference type="Ensembl" id="ENSLCAT00010060427.1">
    <property type="protein sequence ID" value="ENSLCAP00010058824.1"/>
    <property type="gene ID" value="ENSLCAG00010027423.1"/>
</dbReference>
<evidence type="ECO:0000256" key="11">
    <source>
        <dbReference type="SAM" id="Phobius"/>
    </source>
</evidence>
<feature type="chain" id="PRO_5044614089" evidence="12">
    <location>
        <begin position="21"/>
        <end position="406"/>
    </location>
</feature>
<feature type="compositionally biased region" description="Basic and acidic residues" evidence="10">
    <location>
        <begin position="223"/>
        <end position="233"/>
    </location>
</feature>
<dbReference type="InterPro" id="IPR034029">
    <property type="entry name" value="TNFRSF10A/B_death"/>
</dbReference>
<feature type="domain" description="TNFR-Cys" evidence="14">
    <location>
        <begin position="76"/>
        <end position="116"/>
    </location>
</feature>
<protein>
    <submittedName>
        <fullName evidence="15 17">Hematopoietic death receptor</fullName>
    </submittedName>
</protein>
<keyword evidence="7 17" id="KW-0675">Receptor</keyword>
<dbReference type="Pfam" id="PF00531">
    <property type="entry name" value="Death"/>
    <property type="match status" value="1"/>
</dbReference>
<reference evidence="15" key="3">
    <citation type="submission" date="2025-05" db="UniProtKB">
        <authorList>
            <consortium name="Ensembl"/>
        </authorList>
    </citation>
    <scope>IDENTIFICATION</scope>
</reference>
<dbReference type="SUPFAM" id="SSF47986">
    <property type="entry name" value="DEATH domain"/>
    <property type="match status" value="1"/>
</dbReference>
<evidence type="ECO:0000256" key="8">
    <source>
        <dbReference type="ARBA" id="ARBA00023180"/>
    </source>
</evidence>
<evidence type="ECO:0000256" key="1">
    <source>
        <dbReference type="ARBA" id="ARBA00004370"/>
    </source>
</evidence>
<dbReference type="CDD" id="cd08315">
    <property type="entry name" value="Death_TRAILR_DR4_DR5"/>
    <property type="match status" value="1"/>
</dbReference>
<feature type="signal peptide" evidence="12">
    <location>
        <begin position="1"/>
        <end position="20"/>
    </location>
</feature>
<dbReference type="GeneID" id="108878624"/>
<keyword evidence="3 12" id="KW-0732">Signal</keyword>
<feature type="domain" description="Death" evidence="13">
    <location>
        <begin position="331"/>
        <end position="396"/>
    </location>
</feature>
<keyword evidence="6 9" id="KW-1015">Disulfide bond</keyword>
<evidence type="ECO:0000256" key="9">
    <source>
        <dbReference type="PROSITE-ProRule" id="PRU00206"/>
    </source>
</evidence>
<dbReference type="InterPro" id="IPR052491">
    <property type="entry name" value="TNFRSF10"/>
</dbReference>
<dbReference type="InterPro" id="IPR000488">
    <property type="entry name" value="Death_dom"/>
</dbReference>